<dbReference type="AlphaFoldDB" id="A0A8S1QI64"/>
<organism evidence="1 2">
    <name type="scientific">Paramecium primaurelia</name>
    <dbReference type="NCBI Taxonomy" id="5886"/>
    <lineage>
        <taxon>Eukaryota</taxon>
        <taxon>Sar</taxon>
        <taxon>Alveolata</taxon>
        <taxon>Ciliophora</taxon>
        <taxon>Intramacronucleata</taxon>
        <taxon>Oligohymenophorea</taxon>
        <taxon>Peniculida</taxon>
        <taxon>Parameciidae</taxon>
        <taxon>Paramecium</taxon>
    </lineage>
</organism>
<proteinExistence type="predicted"/>
<evidence type="ECO:0000313" key="2">
    <source>
        <dbReference type="Proteomes" id="UP000688137"/>
    </source>
</evidence>
<gene>
    <name evidence="1" type="ORF">PPRIM_AZ9-3.1.T1590008</name>
</gene>
<dbReference type="Proteomes" id="UP000688137">
    <property type="component" value="Unassembled WGS sequence"/>
</dbReference>
<comment type="caution">
    <text evidence="1">The sequence shown here is derived from an EMBL/GenBank/DDBJ whole genome shotgun (WGS) entry which is preliminary data.</text>
</comment>
<accession>A0A8S1QI64</accession>
<reference evidence="1" key="1">
    <citation type="submission" date="2021-01" db="EMBL/GenBank/DDBJ databases">
        <authorList>
            <consortium name="Genoscope - CEA"/>
            <person name="William W."/>
        </authorList>
    </citation>
    <scope>NUCLEOTIDE SEQUENCE</scope>
</reference>
<dbReference type="EMBL" id="CAJJDM010000164">
    <property type="protein sequence ID" value="CAD8114230.1"/>
    <property type="molecule type" value="Genomic_DNA"/>
</dbReference>
<evidence type="ECO:0000313" key="1">
    <source>
        <dbReference type="EMBL" id="CAD8114230.1"/>
    </source>
</evidence>
<sequence length="57" mass="6605">MGNILQLCSSSNEEQFHFGNKEMKISLQTLIQLILKLAKNTSYEAIDKIQQAFEFRL</sequence>
<name>A0A8S1QI64_PARPR</name>
<keyword evidence="2" id="KW-1185">Reference proteome</keyword>
<protein>
    <submittedName>
        <fullName evidence="1">Uncharacterized protein</fullName>
    </submittedName>
</protein>